<sequence length="178" mass="20469">MHKLNLMPSEMLTKMSRKTRRPIFVFGACIFILLFLSSTVLINRSNDLLKEEIRSVHKDILEIKKTGEFELTPEDLNKRQNAYKDLSKTKIYYARKIDELVKVVPDSVSIISLKAGEDRLLNFYCHAVDNASVAEAMENFANAEDVSDIQLGFVRRQEAKSEFTANYDFELLVELAKD</sequence>
<dbReference type="Proteomes" id="UP000062160">
    <property type="component" value="Unassembled WGS sequence"/>
</dbReference>
<proteinExistence type="predicted"/>
<keyword evidence="2" id="KW-1185">Reference proteome</keyword>
<organism evidence="1">
    <name type="scientific">Tepidanaerobacter syntrophicus</name>
    <dbReference type="NCBI Taxonomy" id="224999"/>
    <lineage>
        <taxon>Bacteria</taxon>
        <taxon>Bacillati</taxon>
        <taxon>Bacillota</taxon>
        <taxon>Clostridia</taxon>
        <taxon>Thermosediminibacterales</taxon>
        <taxon>Tepidanaerobacteraceae</taxon>
        <taxon>Tepidanaerobacter</taxon>
    </lineage>
</organism>
<dbReference type="EMBL" id="DF977003">
    <property type="protein sequence ID" value="GAQ26118.1"/>
    <property type="molecule type" value="Genomic_DNA"/>
</dbReference>
<evidence type="ECO:0000313" key="2">
    <source>
        <dbReference type="Proteomes" id="UP000062160"/>
    </source>
</evidence>
<dbReference type="OrthoDB" id="5296173at2"/>
<name>A0A0U9HHU6_9FIRM</name>
<dbReference type="AlphaFoldDB" id="A0A0U9HHU6"/>
<reference evidence="1" key="1">
    <citation type="journal article" date="2016" name="Genome Announc.">
        <title>Draft Genome Sequence of the Syntrophic Lactate-Degrading Bacterium Tepidanaerobacter syntrophicus JLT.</title>
        <authorList>
            <person name="Matsuura N."/>
            <person name="Ohashi A."/>
            <person name="Tourlousse D.M."/>
            <person name="Sekiguchi Y."/>
        </authorList>
    </citation>
    <scope>NUCLEOTIDE SEQUENCE [LARGE SCALE GENOMIC DNA]</scope>
    <source>
        <strain evidence="1">JL</strain>
    </source>
</reference>
<gene>
    <name evidence="1" type="ORF">TSYNT_9377</name>
</gene>
<dbReference type="RefSeq" id="WP_059033911.1">
    <property type="nucleotide sequence ID" value="NZ_BSDW01000001.1"/>
</dbReference>
<dbReference type="Pfam" id="PF05137">
    <property type="entry name" value="PilN"/>
    <property type="match status" value="1"/>
</dbReference>
<dbReference type="InterPro" id="IPR007813">
    <property type="entry name" value="PilN"/>
</dbReference>
<protein>
    <submittedName>
        <fullName evidence="1">Type IV pilus assembly protein PilN</fullName>
    </submittedName>
</protein>
<evidence type="ECO:0000313" key="1">
    <source>
        <dbReference type="EMBL" id="GAQ26118.1"/>
    </source>
</evidence>
<dbReference type="STRING" id="224999.GCA_001485475_02157"/>
<accession>A0A0U9HHU6</accession>